<sequence>MDKNGLQHSNITPPTMRTTSSPSCNTWPKMWSGSTRD</sequence>
<feature type="compositionally biased region" description="Polar residues" evidence="1">
    <location>
        <begin position="1"/>
        <end position="11"/>
    </location>
</feature>
<evidence type="ECO:0000256" key="1">
    <source>
        <dbReference type="SAM" id="MobiDB-lite"/>
    </source>
</evidence>
<proteinExistence type="predicted"/>
<feature type="compositionally biased region" description="Low complexity" evidence="1">
    <location>
        <begin position="12"/>
        <end position="23"/>
    </location>
</feature>
<dbReference type="AlphaFoldDB" id="A0A0E9RVG9"/>
<protein>
    <submittedName>
        <fullName evidence="2">Uncharacterized protein</fullName>
    </submittedName>
</protein>
<feature type="region of interest" description="Disordered" evidence="1">
    <location>
        <begin position="1"/>
        <end position="37"/>
    </location>
</feature>
<dbReference type="EMBL" id="GBXM01076344">
    <property type="protein sequence ID" value="JAH32233.1"/>
    <property type="molecule type" value="Transcribed_RNA"/>
</dbReference>
<reference evidence="2" key="2">
    <citation type="journal article" date="2015" name="Fish Shellfish Immunol.">
        <title>Early steps in the European eel (Anguilla anguilla)-Vibrio vulnificus interaction in the gills: Role of the RtxA13 toxin.</title>
        <authorList>
            <person name="Callol A."/>
            <person name="Pajuelo D."/>
            <person name="Ebbesson L."/>
            <person name="Teles M."/>
            <person name="MacKenzie S."/>
            <person name="Amaro C."/>
        </authorList>
    </citation>
    <scope>NUCLEOTIDE SEQUENCE</scope>
</reference>
<name>A0A0E9RVG9_ANGAN</name>
<reference evidence="2" key="1">
    <citation type="submission" date="2014-11" db="EMBL/GenBank/DDBJ databases">
        <authorList>
            <person name="Amaro Gonzalez C."/>
        </authorList>
    </citation>
    <scope>NUCLEOTIDE SEQUENCE</scope>
</reference>
<organism evidence="2">
    <name type="scientific">Anguilla anguilla</name>
    <name type="common">European freshwater eel</name>
    <name type="synonym">Muraena anguilla</name>
    <dbReference type="NCBI Taxonomy" id="7936"/>
    <lineage>
        <taxon>Eukaryota</taxon>
        <taxon>Metazoa</taxon>
        <taxon>Chordata</taxon>
        <taxon>Craniata</taxon>
        <taxon>Vertebrata</taxon>
        <taxon>Euteleostomi</taxon>
        <taxon>Actinopterygii</taxon>
        <taxon>Neopterygii</taxon>
        <taxon>Teleostei</taxon>
        <taxon>Anguilliformes</taxon>
        <taxon>Anguillidae</taxon>
        <taxon>Anguilla</taxon>
    </lineage>
</organism>
<evidence type="ECO:0000313" key="2">
    <source>
        <dbReference type="EMBL" id="JAH32233.1"/>
    </source>
</evidence>
<accession>A0A0E9RVG9</accession>